<dbReference type="Pfam" id="PF04674">
    <property type="entry name" value="Phi_1"/>
    <property type="match status" value="1"/>
</dbReference>
<keyword evidence="4" id="KW-0732">Signal</keyword>
<comment type="similarity">
    <text evidence="6">Belongs to the EXORDIUM family.</text>
</comment>
<dbReference type="SUPFAM" id="SSF101148">
    <property type="entry name" value="Plant invertase/pectin methylesterase inhibitor"/>
    <property type="match status" value="1"/>
</dbReference>
<name>A0A8B7BP67_PHODC</name>
<dbReference type="GO" id="GO:0046910">
    <property type="term" value="F:pectinesterase inhibitor activity"/>
    <property type="evidence" value="ECO:0007669"/>
    <property type="project" value="UniProtKB-ARBA"/>
</dbReference>
<dbReference type="Pfam" id="PF04043">
    <property type="entry name" value="PMEI"/>
    <property type="match status" value="1"/>
</dbReference>
<evidence type="ECO:0000256" key="3">
    <source>
        <dbReference type="ARBA" id="ARBA00022525"/>
    </source>
</evidence>
<comment type="similarity">
    <text evidence="7">Belongs to the PMEI family.</text>
</comment>
<accession>A0A8B7BP67</accession>
<feature type="region of interest" description="Disordered" evidence="8">
    <location>
        <begin position="1"/>
        <end position="38"/>
    </location>
</feature>
<dbReference type="InterPro" id="IPR035513">
    <property type="entry name" value="Invertase/methylesterase_inhib"/>
</dbReference>
<keyword evidence="3" id="KW-0964">Secreted</keyword>
<dbReference type="GeneID" id="103702068"/>
<gene>
    <name evidence="11" type="primary">LOC103702068</name>
</gene>
<evidence type="ECO:0000256" key="2">
    <source>
        <dbReference type="ARBA" id="ARBA00022523"/>
    </source>
</evidence>
<dbReference type="PANTHER" id="PTHR36710:SF18">
    <property type="entry name" value="PECTINESTERASE INHIBITOR 5-RELATED"/>
    <property type="match status" value="1"/>
</dbReference>
<evidence type="ECO:0000256" key="7">
    <source>
        <dbReference type="ARBA" id="ARBA00038471"/>
    </source>
</evidence>
<evidence type="ECO:0000259" key="9">
    <source>
        <dbReference type="SMART" id="SM00856"/>
    </source>
</evidence>
<reference evidence="11" key="2">
    <citation type="submission" date="2025-08" db="UniProtKB">
        <authorList>
            <consortium name="RefSeq"/>
        </authorList>
    </citation>
    <scope>IDENTIFICATION</scope>
    <source>
        <tissue evidence="11">Young leaves</tissue>
    </source>
</reference>
<feature type="domain" description="Pectinesterase inhibitor" evidence="9">
    <location>
        <begin position="101"/>
        <end position="248"/>
    </location>
</feature>
<reference evidence="10" key="1">
    <citation type="journal article" date="2019" name="Nat. Commun.">
        <title>Genome-wide association mapping of date palm fruit traits.</title>
        <authorList>
            <person name="Hazzouri K.M."/>
            <person name="Gros-Balthazard M."/>
            <person name="Flowers J.M."/>
            <person name="Copetti D."/>
            <person name="Lemansour A."/>
            <person name="Lebrun M."/>
            <person name="Masmoudi K."/>
            <person name="Ferrand S."/>
            <person name="Dhar M.I."/>
            <person name="Fresquez Z.A."/>
            <person name="Rosas U."/>
            <person name="Zhang J."/>
            <person name="Talag J."/>
            <person name="Lee S."/>
            <person name="Kudrna D."/>
            <person name="Powell R.F."/>
            <person name="Leitch I.J."/>
            <person name="Krueger R.R."/>
            <person name="Wing R.A."/>
            <person name="Amiri K.M.A."/>
            <person name="Purugganan M.D."/>
        </authorList>
    </citation>
    <scope>NUCLEOTIDE SEQUENCE [LARGE SCALE GENOMIC DNA]</scope>
    <source>
        <strain evidence="10">cv. Khalas</strain>
    </source>
</reference>
<dbReference type="Proteomes" id="UP000228380">
    <property type="component" value="Chromosome 8"/>
</dbReference>
<protein>
    <submittedName>
        <fullName evidence="11">Cell wall / vacuolar inhibitor of fructosidase 2-like</fullName>
    </submittedName>
</protein>
<evidence type="ECO:0000256" key="5">
    <source>
        <dbReference type="ARBA" id="ARBA00023157"/>
    </source>
</evidence>
<evidence type="ECO:0000256" key="4">
    <source>
        <dbReference type="ARBA" id="ARBA00022729"/>
    </source>
</evidence>
<dbReference type="InterPro" id="IPR006501">
    <property type="entry name" value="Pectinesterase_inhib_dom"/>
</dbReference>
<dbReference type="GO" id="GO:0048046">
    <property type="term" value="C:apoplast"/>
    <property type="evidence" value="ECO:0007669"/>
    <property type="project" value="UniProtKB-SubCell"/>
</dbReference>
<feature type="compositionally biased region" description="Low complexity" evidence="8">
    <location>
        <begin position="1"/>
        <end position="17"/>
    </location>
</feature>
<keyword evidence="5" id="KW-1015">Disulfide bond</keyword>
<feature type="compositionally biased region" description="Basic and acidic residues" evidence="8">
    <location>
        <begin position="20"/>
        <end position="32"/>
    </location>
</feature>
<evidence type="ECO:0000256" key="8">
    <source>
        <dbReference type="SAM" id="MobiDB-lite"/>
    </source>
</evidence>
<proteinExistence type="inferred from homology"/>
<dbReference type="SMART" id="SM00856">
    <property type="entry name" value="PMEI"/>
    <property type="match status" value="1"/>
</dbReference>
<comment type="subcellular location">
    <subcellularLocation>
        <location evidence="1">Secreted</location>
        <location evidence="1">Extracellular space</location>
        <location evidence="1">Apoplast</location>
    </subcellularLocation>
</comment>
<sequence>MAVRPGAQRTTGAATGGFERSWRGWDGHERGGSTHCKGRHKPIPRWVLPAVPSEASTACAGFFGPGAYPGYPGKLMNDSKSHASSNVYAPGFSYPLETPLEVSDLIQQACKATKYFELCVSTLSSDPDSYKADLYQLTNISLRNSLDYASASFKTVSRMFNDTGDLNLKKCLIRCAKNYESAIDVVRIALRSLASKKYDDLQTEVGTASDEAAACEEAFNNSSPPKIKSPLTERNVIMSELCQISMDIALLLGK</sequence>
<dbReference type="OrthoDB" id="1915198at2759"/>
<evidence type="ECO:0000313" key="11">
    <source>
        <dbReference type="RefSeq" id="XP_008782576.3"/>
    </source>
</evidence>
<dbReference type="NCBIfam" id="TIGR01614">
    <property type="entry name" value="PME_inhib"/>
    <property type="match status" value="1"/>
</dbReference>
<evidence type="ECO:0000313" key="10">
    <source>
        <dbReference type="Proteomes" id="UP000228380"/>
    </source>
</evidence>
<dbReference type="PANTHER" id="PTHR36710">
    <property type="entry name" value="PECTINESTERASE INHIBITOR-LIKE"/>
    <property type="match status" value="1"/>
</dbReference>
<dbReference type="AlphaFoldDB" id="A0A8B7BP67"/>
<organism evidence="10 11">
    <name type="scientific">Phoenix dactylifera</name>
    <name type="common">Date palm</name>
    <dbReference type="NCBI Taxonomy" id="42345"/>
    <lineage>
        <taxon>Eukaryota</taxon>
        <taxon>Viridiplantae</taxon>
        <taxon>Streptophyta</taxon>
        <taxon>Embryophyta</taxon>
        <taxon>Tracheophyta</taxon>
        <taxon>Spermatophyta</taxon>
        <taxon>Magnoliopsida</taxon>
        <taxon>Liliopsida</taxon>
        <taxon>Arecaceae</taxon>
        <taxon>Coryphoideae</taxon>
        <taxon>Phoeniceae</taxon>
        <taxon>Phoenix</taxon>
    </lineage>
</organism>
<dbReference type="KEGG" id="pda:103702068"/>
<dbReference type="RefSeq" id="XP_008782576.3">
    <property type="nucleotide sequence ID" value="XM_008784354.3"/>
</dbReference>
<keyword evidence="10" id="KW-1185">Reference proteome</keyword>
<keyword evidence="2" id="KW-0052">Apoplast</keyword>
<dbReference type="InterPro" id="IPR052421">
    <property type="entry name" value="PCW_Enzyme_Inhibitor"/>
</dbReference>
<dbReference type="CDD" id="cd14859">
    <property type="entry name" value="PMEI_like"/>
    <property type="match status" value="1"/>
</dbReference>
<evidence type="ECO:0000256" key="6">
    <source>
        <dbReference type="ARBA" id="ARBA00023591"/>
    </source>
</evidence>
<dbReference type="InterPro" id="IPR006766">
    <property type="entry name" value="EXORDIUM-like"/>
</dbReference>
<evidence type="ECO:0000256" key="1">
    <source>
        <dbReference type="ARBA" id="ARBA00004271"/>
    </source>
</evidence>
<dbReference type="FunFam" id="1.20.140.40:FF:000008">
    <property type="entry name" value="Invertase/pectin methylesterase inhibitor family protein"/>
    <property type="match status" value="1"/>
</dbReference>
<dbReference type="Gene3D" id="1.20.140.40">
    <property type="entry name" value="Invertase/pectin methylesterase inhibitor family protein"/>
    <property type="match status" value="1"/>
</dbReference>